<dbReference type="KEGG" id="cps:CPS_1303"/>
<sequence>MGVYWLNYSREGSLTNFYSGSPNVEAQACTKQALYPSD</sequence>
<accession>Q486G9</accession>
<gene>
    <name evidence="1" type="ordered locus">CPS_1303</name>
</gene>
<protein>
    <submittedName>
        <fullName evidence="1">Uncharacterized protein</fullName>
    </submittedName>
</protein>
<dbReference type="AlphaFoldDB" id="Q486G9"/>
<proteinExistence type="predicted"/>
<evidence type="ECO:0000313" key="1">
    <source>
        <dbReference type="EMBL" id="AAZ27799.1"/>
    </source>
</evidence>
<dbReference type="Proteomes" id="UP000000547">
    <property type="component" value="Chromosome"/>
</dbReference>
<name>Q486G9_COLP3</name>
<dbReference type="EMBL" id="CP000083">
    <property type="protein sequence ID" value="AAZ27799.1"/>
    <property type="molecule type" value="Genomic_DNA"/>
</dbReference>
<reference evidence="1" key="1">
    <citation type="journal article" date="2005" name="Proc. Natl. Acad. Sci. U.S.A.">
        <title>The psychrophilic lifestyle as revealed by the genome sequence of Colwellia psychrerythraea 34H through genomic and proteomic analyses.</title>
        <authorList>
            <person name="Methe B.A."/>
            <person name="Nelson K.E."/>
            <person name="Deming J.W."/>
            <person name="Momen B."/>
            <person name="Melamud E."/>
            <person name="Zhang X."/>
            <person name="Moult J."/>
            <person name="Madupu R."/>
            <person name="Nelson W.C."/>
            <person name="Dodson R.J."/>
            <person name="Brinkac L.M."/>
            <person name="Daugherty S.C."/>
            <person name="Durkin A.S."/>
            <person name="DeBoy R.T."/>
            <person name="Kolonay J.F."/>
            <person name="Sullivan S.A."/>
            <person name="Zhou L."/>
            <person name="Davidsen T.M."/>
            <person name="Wu M."/>
            <person name="Huston A.L."/>
            <person name="Lewis M."/>
            <person name="Weaver B."/>
            <person name="Weidman J.F."/>
            <person name="Khouri H."/>
            <person name="Utterback T.R."/>
            <person name="Feldblyum T.V."/>
            <person name="Fraser C.M."/>
        </authorList>
    </citation>
    <scope>NUCLEOTIDE SEQUENCE [LARGE SCALE GENOMIC DNA]</scope>
    <source>
        <strain evidence="1">34H</strain>
    </source>
</reference>
<evidence type="ECO:0000313" key="2">
    <source>
        <dbReference type="Proteomes" id="UP000000547"/>
    </source>
</evidence>
<dbReference type="HOGENOM" id="CLU_3326850_0_0_6"/>
<organism evidence="1 2">
    <name type="scientific">Colwellia psychrerythraea (strain 34H / ATCC BAA-681)</name>
    <name type="common">Vibrio psychroerythus</name>
    <dbReference type="NCBI Taxonomy" id="167879"/>
    <lineage>
        <taxon>Bacteria</taxon>
        <taxon>Pseudomonadati</taxon>
        <taxon>Pseudomonadota</taxon>
        <taxon>Gammaproteobacteria</taxon>
        <taxon>Alteromonadales</taxon>
        <taxon>Colwelliaceae</taxon>
        <taxon>Colwellia</taxon>
    </lineage>
</organism>